<feature type="transmembrane region" description="Helical" evidence="2">
    <location>
        <begin position="150"/>
        <end position="170"/>
    </location>
</feature>
<name>A0A6F8XTR0_9ACTN</name>
<proteinExistence type="predicted"/>
<dbReference type="EMBL" id="AP022870">
    <property type="protein sequence ID" value="BCB77213.1"/>
    <property type="molecule type" value="Genomic_DNA"/>
</dbReference>
<dbReference type="Pfam" id="PF09913">
    <property type="entry name" value="DUF2142"/>
    <property type="match status" value="1"/>
</dbReference>
<sequence length="401" mass="41955">MFPLYYAMVGWPSLISDGRLGVRGMRAANAALCAAWLAAAATILMSIAGRRVVLAAGLFAGLTPLAMYLSGGINPSGPEAAAAVCFWAAVLALIHGRSSLARRTLLVLAGLSGTALVTGRFIGMFWVGLILVLSLLTAHRSVWLPFVRGLLKPVFVPIAAAAVVMGAYTLTARSYQTFKPLRPVDRDLSEVVRLSLGNIDKQLSELVAYFGWLSVPPGPVTLASWALVVLMIIVFAAYGNGQVRFGTGVGLAFVLLLPLLIQGLAFARPTIGGWQGRYTLPLAVGVTLLAVIPAGVSSARGRIPVIVAWAAMAVYTVGHIAAIRDAWGIFTTGLDNTRLSPPFTAVPVTTARAGLVIVAAGGLLILAAILLKDRTRPDRADLGPPAAKDLDPAASLSAHRL</sequence>
<feature type="transmembrane region" description="Helical" evidence="2">
    <location>
        <begin position="52"/>
        <end position="70"/>
    </location>
</feature>
<feature type="transmembrane region" description="Helical" evidence="2">
    <location>
        <begin position="218"/>
        <end position="238"/>
    </location>
</feature>
<evidence type="ECO:0008006" key="5">
    <source>
        <dbReference type="Google" id="ProtNLM"/>
    </source>
</evidence>
<feature type="transmembrane region" description="Helical" evidence="2">
    <location>
        <begin position="27"/>
        <end position="45"/>
    </location>
</feature>
<reference evidence="3 4" key="1">
    <citation type="submission" date="2020-03" db="EMBL/GenBank/DDBJ databases">
        <title>Whole genome shotgun sequence of Phytohabitans flavus NBRC 107702.</title>
        <authorList>
            <person name="Komaki H."/>
            <person name="Tamura T."/>
        </authorList>
    </citation>
    <scope>NUCLEOTIDE SEQUENCE [LARGE SCALE GENOMIC DNA]</scope>
    <source>
        <strain evidence="3 4">NBRC 107702</strain>
    </source>
</reference>
<feature type="transmembrane region" description="Helical" evidence="2">
    <location>
        <begin position="278"/>
        <end position="296"/>
    </location>
</feature>
<evidence type="ECO:0000256" key="2">
    <source>
        <dbReference type="SAM" id="Phobius"/>
    </source>
</evidence>
<feature type="transmembrane region" description="Helical" evidence="2">
    <location>
        <begin position="106"/>
        <end position="138"/>
    </location>
</feature>
<feature type="transmembrane region" description="Helical" evidence="2">
    <location>
        <begin position="245"/>
        <end position="266"/>
    </location>
</feature>
<organism evidence="3 4">
    <name type="scientific">Phytohabitans flavus</name>
    <dbReference type="NCBI Taxonomy" id="1076124"/>
    <lineage>
        <taxon>Bacteria</taxon>
        <taxon>Bacillati</taxon>
        <taxon>Actinomycetota</taxon>
        <taxon>Actinomycetes</taxon>
        <taxon>Micromonosporales</taxon>
        <taxon>Micromonosporaceae</taxon>
    </lineage>
</organism>
<dbReference type="Proteomes" id="UP000502508">
    <property type="component" value="Chromosome"/>
</dbReference>
<evidence type="ECO:0000313" key="3">
    <source>
        <dbReference type="EMBL" id="BCB77213.1"/>
    </source>
</evidence>
<accession>A0A6F8XTR0</accession>
<evidence type="ECO:0000313" key="4">
    <source>
        <dbReference type="Proteomes" id="UP000502508"/>
    </source>
</evidence>
<reference evidence="3 4" key="2">
    <citation type="submission" date="2020-03" db="EMBL/GenBank/DDBJ databases">
        <authorList>
            <person name="Ichikawa N."/>
            <person name="Kimura A."/>
            <person name="Kitahashi Y."/>
            <person name="Uohara A."/>
        </authorList>
    </citation>
    <scope>NUCLEOTIDE SEQUENCE [LARGE SCALE GENOMIC DNA]</scope>
    <source>
        <strain evidence="3 4">NBRC 107702</strain>
    </source>
</reference>
<evidence type="ECO:0000256" key="1">
    <source>
        <dbReference type="SAM" id="MobiDB-lite"/>
    </source>
</evidence>
<keyword evidence="2" id="KW-0812">Transmembrane</keyword>
<dbReference type="AlphaFoldDB" id="A0A6F8XTR0"/>
<feature type="transmembrane region" description="Helical" evidence="2">
    <location>
        <begin position="343"/>
        <end position="371"/>
    </location>
</feature>
<gene>
    <name evidence="3" type="ORF">Pflav_036230</name>
</gene>
<keyword evidence="2" id="KW-1133">Transmembrane helix</keyword>
<feature type="transmembrane region" description="Helical" evidence="2">
    <location>
        <begin position="76"/>
        <end position="94"/>
    </location>
</feature>
<keyword evidence="2" id="KW-0472">Membrane</keyword>
<keyword evidence="4" id="KW-1185">Reference proteome</keyword>
<protein>
    <recommendedName>
        <fullName evidence="5">Glycosyltransferase RgtA/B/C/D-like domain-containing protein</fullName>
    </recommendedName>
</protein>
<feature type="region of interest" description="Disordered" evidence="1">
    <location>
        <begin position="381"/>
        <end position="401"/>
    </location>
</feature>
<dbReference type="InterPro" id="IPR018674">
    <property type="entry name" value="DUF2142_membrane"/>
</dbReference>
<feature type="transmembrane region" description="Helical" evidence="2">
    <location>
        <begin position="303"/>
        <end position="323"/>
    </location>
</feature>
<dbReference type="KEGG" id="pfla:Pflav_036230"/>